<dbReference type="Pfam" id="PF00480">
    <property type="entry name" value="ROK"/>
    <property type="match status" value="1"/>
</dbReference>
<dbReference type="AlphaFoldDB" id="A0A839E1J9"/>
<evidence type="ECO:0000313" key="2">
    <source>
        <dbReference type="EMBL" id="MBA8825627.1"/>
    </source>
</evidence>
<evidence type="ECO:0000313" key="3">
    <source>
        <dbReference type="Proteomes" id="UP000569329"/>
    </source>
</evidence>
<evidence type="ECO:0000256" key="1">
    <source>
        <dbReference type="ARBA" id="ARBA00006479"/>
    </source>
</evidence>
<sequence length="299" mass="31026">MKTARVPTPDSVPALDAAIVEAVRGLVRDYPVTAVGLAVAGFVSADRRVVRFAPHLAWRHVAVADRIAEQLELPVVLEHDANAAALAEQRFGAAEGARVAALVALGTGIGGALVLDGEVYRGAHGVAPELGHLRLVPQGRPCPCGKRGCWERYCSGTALANTALELLAAGRQARTPLAVRAAESPESVTGHEVARAAEEGDPAALRAMEELARWLGEGLALVADVYDPQVVVLSGGVSGSAHLFLGAARQHYSTVLTGAGHRPLAELRLAHHGDEAGMIGAAELARDHVRSGAVPVCGR</sequence>
<dbReference type="Gene3D" id="3.30.420.40">
    <property type="match status" value="2"/>
</dbReference>
<comment type="similarity">
    <text evidence="1">Belongs to the ROK (NagC/XylR) family.</text>
</comment>
<dbReference type="EC" id="2.7.1.2" evidence="2"/>
<dbReference type="InterPro" id="IPR043129">
    <property type="entry name" value="ATPase_NBD"/>
</dbReference>
<protein>
    <submittedName>
        <fullName evidence="2">Glucokinase</fullName>
        <ecNumber evidence="2">2.7.1.2</ecNumber>
    </submittedName>
</protein>
<keyword evidence="2" id="KW-0808">Transferase</keyword>
<dbReference type="InterPro" id="IPR000600">
    <property type="entry name" value="ROK"/>
</dbReference>
<reference evidence="2 3" key="1">
    <citation type="submission" date="2020-07" db="EMBL/GenBank/DDBJ databases">
        <title>Sequencing the genomes of 1000 actinobacteria strains.</title>
        <authorList>
            <person name="Klenk H.-P."/>
        </authorList>
    </citation>
    <scope>NUCLEOTIDE SEQUENCE [LARGE SCALE GENOMIC DNA]</scope>
    <source>
        <strain evidence="2 3">DSM 45975</strain>
    </source>
</reference>
<dbReference type="PANTHER" id="PTHR18964:SF173">
    <property type="entry name" value="GLUCOKINASE"/>
    <property type="match status" value="1"/>
</dbReference>
<gene>
    <name evidence="2" type="ORF">FHX42_002993</name>
</gene>
<dbReference type="PANTHER" id="PTHR18964">
    <property type="entry name" value="ROK (REPRESSOR, ORF, KINASE) FAMILY"/>
    <property type="match status" value="1"/>
</dbReference>
<dbReference type="PROSITE" id="PS01125">
    <property type="entry name" value="ROK"/>
    <property type="match status" value="1"/>
</dbReference>
<dbReference type="SUPFAM" id="SSF53067">
    <property type="entry name" value="Actin-like ATPase domain"/>
    <property type="match status" value="1"/>
</dbReference>
<dbReference type="GO" id="GO:0004340">
    <property type="term" value="F:glucokinase activity"/>
    <property type="evidence" value="ECO:0007669"/>
    <property type="project" value="UniProtKB-EC"/>
</dbReference>
<organism evidence="2 3">
    <name type="scientific">Halosaccharopolyspora lacisalsi</name>
    <dbReference type="NCBI Taxonomy" id="1000566"/>
    <lineage>
        <taxon>Bacteria</taxon>
        <taxon>Bacillati</taxon>
        <taxon>Actinomycetota</taxon>
        <taxon>Actinomycetes</taxon>
        <taxon>Pseudonocardiales</taxon>
        <taxon>Pseudonocardiaceae</taxon>
        <taxon>Halosaccharopolyspora</taxon>
    </lineage>
</organism>
<comment type="caution">
    <text evidence="2">The sequence shown here is derived from an EMBL/GenBank/DDBJ whole genome shotgun (WGS) entry which is preliminary data.</text>
</comment>
<proteinExistence type="inferred from homology"/>
<keyword evidence="3" id="KW-1185">Reference proteome</keyword>
<accession>A0A839E1J9</accession>
<dbReference type="InterPro" id="IPR049874">
    <property type="entry name" value="ROK_cs"/>
</dbReference>
<name>A0A839E1J9_9PSEU</name>
<dbReference type="EMBL" id="JACGWZ010000004">
    <property type="protein sequence ID" value="MBA8825627.1"/>
    <property type="molecule type" value="Genomic_DNA"/>
</dbReference>
<keyword evidence="2" id="KW-0418">Kinase</keyword>
<dbReference type="Proteomes" id="UP000569329">
    <property type="component" value="Unassembled WGS sequence"/>
</dbReference>